<sequence>MVIDGSMRDDSSDSGPQPALCSLCGCSFTPPQPGSDPSSGQCPACERTLLNGRPQRATQRRIHLEPRACNICHKTFISSAHLKLHLASHNKEKKYRCAICNKYFQQNSHLLAHKQVHTGERPFKCPECGKCFGRASHLKTHQRIHSGEKPFQCTFCSKAFTQKGGLVAHALRHTSRKQPPASNESQRAQPPGGPDDLKCGVCCRTFVRSSYYRLRRRLRKGYRPYHCRVCNKTFAKLESFGNHCDRHLRLKKEKGKERAGPTSPQSRSRESIPDASGCSKTKTKIKPLVPKDKPWPAGRAARRRG</sequence>
<evidence type="ECO:0000256" key="9">
    <source>
        <dbReference type="ARBA" id="ARBA00023242"/>
    </source>
</evidence>
<dbReference type="PANTHER" id="PTHR24394">
    <property type="entry name" value="ZINC FINGER PROTEIN"/>
    <property type="match status" value="1"/>
</dbReference>
<comment type="similarity">
    <text evidence="2">Belongs to the krueppel C2H2-type zinc-finger protein family.</text>
</comment>
<reference evidence="13" key="1">
    <citation type="submission" date="2025-08" db="UniProtKB">
        <authorList>
            <consortium name="Ensembl"/>
        </authorList>
    </citation>
    <scope>IDENTIFICATION</scope>
</reference>
<dbReference type="Gene3D" id="3.30.160.60">
    <property type="entry name" value="Classic Zinc Finger"/>
    <property type="match status" value="5"/>
</dbReference>
<evidence type="ECO:0000256" key="1">
    <source>
        <dbReference type="ARBA" id="ARBA00004123"/>
    </source>
</evidence>
<dbReference type="SMART" id="SM00355">
    <property type="entry name" value="ZnF_C2H2"/>
    <property type="match status" value="5"/>
</dbReference>
<organism evidence="13 14">
    <name type="scientific">Neogobius melanostomus</name>
    <name type="common">round goby</name>
    <dbReference type="NCBI Taxonomy" id="47308"/>
    <lineage>
        <taxon>Eukaryota</taxon>
        <taxon>Metazoa</taxon>
        <taxon>Chordata</taxon>
        <taxon>Craniata</taxon>
        <taxon>Vertebrata</taxon>
        <taxon>Euteleostomi</taxon>
        <taxon>Actinopterygii</taxon>
        <taxon>Neopterygii</taxon>
        <taxon>Teleostei</taxon>
        <taxon>Neoteleostei</taxon>
        <taxon>Acanthomorphata</taxon>
        <taxon>Gobiaria</taxon>
        <taxon>Gobiiformes</taxon>
        <taxon>Gobioidei</taxon>
        <taxon>Gobiidae</taxon>
        <taxon>Benthophilinae</taxon>
        <taxon>Neogobiini</taxon>
        <taxon>Neogobius</taxon>
    </lineage>
</organism>
<comment type="subcellular location">
    <subcellularLocation>
        <location evidence="1">Nucleus</location>
    </subcellularLocation>
</comment>
<feature type="region of interest" description="Disordered" evidence="11">
    <location>
        <begin position="251"/>
        <end position="305"/>
    </location>
</feature>
<dbReference type="PROSITE" id="PS00028">
    <property type="entry name" value="ZINC_FINGER_C2H2_1"/>
    <property type="match status" value="5"/>
</dbReference>
<feature type="domain" description="C2H2-type" evidence="12">
    <location>
        <begin position="225"/>
        <end position="252"/>
    </location>
</feature>
<dbReference type="InterPro" id="IPR013087">
    <property type="entry name" value="Znf_C2H2_type"/>
</dbReference>
<dbReference type="Ensembl" id="ENSNMLT00000001027.1">
    <property type="protein sequence ID" value="ENSNMLP00000000870.1"/>
    <property type="gene ID" value="ENSNMLG00000000717.1"/>
</dbReference>
<dbReference type="GO" id="GO:0008270">
    <property type="term" value="F:zinc ion binding"/>
    <property type="evidence" value="ECO:0007669"/>
    <property type="project" value="UniProtKB-KW"/>
</dbReference>
<feature type="domain" description="C2H2-type" evidence="12">
    <location>
        <begin position="67"/>
        <end position="94"/>
    </location>
</feature>
<dbReference type="SUPFAM" id="SSF57667">
    <property type="entry name" value="beta-beta-alpha zinc fingers"/>
    <property type="match status" value="3"/>
</dbReference>
<evidence type="ECO:0000256" key="2">
    <source>
        <dbReference type="ARBA" id="ARBA00006991"/>
    </source>
</evidence>
<evidence type="ECO:0000256" key="8">
    <source>
        <dbReference type="ARBA" id="ARBA00023163"/>
    </source>
</evidence>
<accession>A0A8C6S6W7</accession>
<keyword evidence="9" id="KW-0539">Nucleus</keyword>
<feature type="region of interest" description="Disordered" evidence="11">
    <location>
        <begin position="174"/>
        <end position="193"/>
    </location>
</feature>
<name>A0A8C6S6W7_9GOBI</name>
<feature type="domain" description="C2H2-type" evidence="12">
    <location>
        <begin position="123"/>
        <end position="150"/>
    </location>
</feature>
<reference evidence="13" key="2">
    <citation type="submission" date="2025-09" db="UniProtKB">
        <authorList>
            <consortium name="Ensembl"/>
        </authorList>
    </citation>
    <scope>IDENTIFICATION</scope>
</reference>
<dbReference type="InterPro" id="IPR036236">
    <property type="entry name" value="Znf_C2H2_sf"/>
</dbReference>
<dbReference type="FunFam" id="3.30.160.60:FF:001158">
    <property type="entry name" value="zinc finger protein 22"/>
    <property type="match status" value="1"/>
</dbReference>
<dbReference type="Proteomes" id="UP000694523">
    <property type="component" value="Unplaced"/>
</dbReference>
<proteinExistence type="inferred from homology"/>
<dbReference type="Pfam" id="PF00096">
    <property type="entry name" value="zf-C2H2"/>
    <property type="match status" value="4"/>
</dbReference>
<dbReference type="AlphaFoldDB" id="A0A8C6S6W7"/>
<keyword evidence="6" id="KW-0862">Zinc</keyword>
<evidence type="ECO:0000256" key="10">
    <source>
        <dbReference type="PROSITE-ProRule" id="PRU00042"/>
    </source>
</evidence>
<dbReference type="FunFam" id="3.30.160.60:FF:000130">
    <property type="entry name" value="Spalt-like transcription factor 4"/>
    <property type="match status" value="1"/>
</dbReference>
<dbReference type="PROSITE" id="PS50157">
    <property type="entry name" value="ZINC_FINGER_C2H2_2"/>
    <property type="match status" value="5"/>
</dbReference>
<keyword evidence="4" id="KW-0677">Repeat</keyword>
<keyword evidence="14" id="KW-1185">Reference proteome</keyword>
<evidence type="ECO:0000256" key="5">
    <source>
        <dbReference type="ARBA" id="ARBA00022771"/>
    </source>
</evidence>
<dbReference type="FunFam" id="3.30.160.60:FF:000744">
    <property type="entry name" value="zinc finger E-box-binding homeobox 1"/>
    <property type="match status" value="1"/>
</dbReference>
<dbReference type="PANTHER" id="PTHR24394:SF48">
    <property type="entry name" value="ZINC FINGER PROTEIN 771"/>
    <property type="match status" value="1"/>
</dbReference>
<evidence type="ECO:0000256" key="7">
    <source>
        <dbReference type="ARBA" id="ARBA00023015"/>
    </source>
</evidence>
<evidence type="ECO:0000256" key="4">
    <source>
        <dbReference type="ARBA" id="ARBA00022737"/>
    </source>
</evidence>
<keyword evidence="7" id="KW-0805">Transcription regulation</keyword>
<dbReference type="GO" id="GO:0003677">
    <property type="term" value="F:DNA binding"/>
    <property type="evidence" value="ECO:0007669"/>
    <property type="project" value="UniProtKB-KW"/>
</dbReference>
<dbReference type="GO" id="GO:0005634">
    <property type="term" value="C:nucleus"/>
    <property type="evidence" value="ECO:0007669"/>
    <property type="project" value="UniProtKB-SubCell"/>
</dbReference>
<feature type="domain" description="C2H2-type" evidence="12">
    <location>
        <begin position="95"/>
        <end position="122"/>
    </location>
</feature>
<evidence type="ECO:0000256" key="6">
    <source>
        <dbReference type="ARBA" id="ARBA00022833"/>
    </source>
</evidence>
<feature type="domain" description="C2H2-type" evidence="12">
    <location>
        <begin position="151"/>
        <end position="178"/>
    </location>
</feature>
<keyword evidence="8" id="KW-0804">Transcription</keyword>
<protein>
    <recommendedName>
        <fullName evidence="12">C2H2-type domain-containing protein</fullName>
    </recommendedName>
</protein>
<keyword evidence="5 10" id="KW-0863">Zinc-finger</keyword>
<evidence type="ECO:0000313" key="14">
    <source>
        <dbReference type="Proteomes" id="UP000694523"/>
    </source>
</evidence>
<dbReference type="GO" id="GO:0000981">
    <property type="term" value="F:DNA-binding transcription factor activity, RNA polymerase II-specific"/>
    <property type="evidence" value="ECO:0007669"/>
    <property type="project" value="TreeGrafter"/>
</dbReference>
<evidence type="ECO:0000256" key="3">
    <source>
        <dbReference type="ARBA" id="ARBA00022723"/>
    </source>
</evidence>
<evidence type="ECO:0000259" key="12">
    <source>
        <dbReference type="PROSITE" id="PS50157"/>
    </source>
</evidence>
<evidence type="ECO:0000256" key="11">
    <source>
        <dbReference type="SAM" id="MobiDB-lite"/>
    </source>
</evidence>
<evidence type="ECO:0000313" key="13">
    <source>
        <dbReference type="Ensembl" id="ENSNMLP00000000870.1"/>
    </source>
</evidence>
<keyword evidence="3" id="KW-0479">Metal-binding</keyword>